<feature type="compositionally biased region" description="Pro residues" evidence="1">
    <location>
        <begin position="206"/>
        <end position="216"/>
    </location>
</feature>
<keyword evidence="2" id="KW-0812">Transmembrane</keyword>
<keyword evidence="2" id="KW-0472">Membrane</keyword>
<proteinExistence type="predicted"/>
<accession>A0A936TEN5</accession>
<feature type="transmembrane region" description="Helical" evidence="2">
    <location>
        <begin position="20"/>
        <end position="39"/>
    </location>
</feature>
<evidence type="ECO:0000256" key="1">
    <source>
        <dbReference type="SAM" id="MobiDB-lite"/>
    </source>
</evidence>
<dbReference type="EMBL" id="JADJZA010000011">
    <property type="protein sequence ID" value="MBK9298901.1"/>
    <property type="molecule type" value="Genomic_DNA"/>
</dbReference>
<feature type="compositionally biased region" description="Basic and acidic residues" evidence="1">
    <location>
        <begin position="272"/>
        <end position="292"/>
    </location>
</feature>
<sequence>MQLELTTNQPGRRRVARAALIVAAWSAMLGLGAVGIAGAQDTDPAATQPATTVADAQAPADQTVPPDAIADDGNSAPTPDDAAQGDEKLLNLIIIGLLVLAAVIAVATLLFWKSTAPEDDEGSDADADADGDDADFDDAEPDDEPARPDVPASGPAPMAAVRPSDAQLPDDQAAPPAQPAPGRRVMASFPSSPLGEPGHPASGSSPVPPKDPPPAPVDAADPLGEHISTLGSGASPGRPEVPPPDAVPPTPQGRGAYQVPAPEDLPPQPDRPFADAENRPHVERAVEREPTKARRVPQPPQPVEDSAIVTTSAPKRPPASGDGPGEDEPQVVVRRRRRDRPAGPWGEGVGGGHRPDVPPLPPPDPEDRGYQRGVRVVRPEEPDGDES</sequence>
<name>A0A936TEN5_9ACTN</name>
<evidence type="ECO:0000256" key="2">
    <source>
        <dbReference type="SAM" id="Phobius"/>
    </source>
</evidence>
<feature type="compositionally biased region" description="Acidic residues" evidence="1">
    <location>
        <begin position="117"/>
        <end position="143"/>
    </location>
</feature>
<feature type="transmembrane region" description="Helical" evidence="2">
    <location>
        <begin position="89"/>
        <end position="112"/>
    </location>
</feature>
<reference evidence="3 4" key="1">
    <citation type="submission" date="2020-10" db="EMBL/GenBank/DDBJ databases">
        <title>Connecting structure to function with the recovery of over 1000 high-quality activated sludge metagenome-assembled genomes encoding full-length rRNA genes using long-read sequencing.</title>
        <authorList>
            <person name="Singleton C.M."/>
            <person name="Petriglieri F."/>
            <person name="Kristensen J.M."/>
            <person name="Kirkegaard R.H."/>
            <person name="Michaelsen T.Y."/>
            <person name="Andersen M.H."/>
            <person name="Karst S.M."/>
            <person name="Dueholm M.S."/>
            <person name="Nielsen P.H."/>
            <person name="Albertsen M."/>
        </authorList>
    </citation>
    <scope>NUCLEOTIDE SEQUENCE [LARGE SCALE GENOMIC DNA]</scope>
    <source>
        <strain evidence="3">Lyne_18-Q3-R50-59_MAXAC.006</strain>
    </source>
</reference>
<feature type="region of interest" description="Disordered" evidence="1">
    <location>
        <begin position="42"/>
        <end position="82"/>
    </location>
</feature>
<feature type="region of interest" description="Disordered" evidence="1">
    <location>
        <begin position="116"/>
        <end position="387"/>
    </location>
</feature>
<keyword evidence="2" id="KW-1133">Transmembrane helix</keyword>
<feature type="compositionally biased region" description="Pro residues" evidence="1">
    <location>
        <begin position="239"/>
        <end position="251"/>
    </location>
</feature>
<protein>
    <submittedName>
        <fullName evidence="3">Uncharacterized protein</fullName>
    </submittedName>
</protein>
<gene>
    <name evidence="3" type="ORF">IPN02_19130</name>
</gene>
<feature type="compositionally biased region" description="Low complexity" evidence="1">
    <location>
        <begin position="165"/>
        <end position="175"/>
    </location>
</feature>
<evidence type="ECO:0000313" key="4">
    <source>
        <dbReference type="Proteomes" id="UP000727993"/>
    </source>
</evidence>
<comment type="caution">
    <text evidence="3">The sequence shown here is derived from an EMBL/GenBank/DDBJ whole genome shotgun (WGS) entry which is preliminary data.</text>
</comment>
<feature type="compositionally biased region" description="Low complexity" evidence="1">
    <location>
        <begin position="42"/>
        <end position="68"/>
    </location>
</feature>
<evidence type="ECO:0000313" key="3">
    <source>
        <dbReference type="EMBL" id="MBK9298901.1"/>
    </source>
</evidence>
<dbReference type="Proteomes" id="UP000727993">
    <property type="component" value="Unassembled WGS sequence"/>
</dbReference>
<organism evidence="3 4">
    <name type="scientific">Candidatus Neomicrothrix subdominans</name>
    <dbReference type="NCBI Taxonomy" id="2954438"/>
    <lineage>
        <taxon>Bacteria</taxon>
        <taxon>Bacillati</taxon>
        <taxon>Actinomycetota</taxon>
        <taxon>Acidimicrobiia</taxon>
        <taxon>Acidimicrobiales</taxon>
        <taxon>Microthrixaceae</taxon>
        <taxon>Candidatus Neomicrothrix</taxon>
    </lineage>
</organism>
<dbReference type="AlphaFoldDB" id="A0A936TEN5"/>